<evidence type="ECO:0000313" key="9">
    <source>
        <dbReference type="Proteomes" id="UP001146120"/>
    </source>
</evidence>
<evidence type="ECO:0000256" key="2">
    <source>
        <dbReference type="ARBA" id="ARBA00023002"/>
    </source>
</evidence>
<evidence type="ECO:0000313" key="8">
    <source>
        <dbReference type="EMBL" id="DBA02493.1"/>
    </source>
</evidence>
<keyword evidence="9" id="KW-1185">Reference proteome</keyword>
<protein>
    <recommendedName>
        <fullName evidence="5">Pyruvate dehydrogenase E1 component subunit alpha</fullName>
        <ecNumber evidence="5">1.2.4.1</ecNumber>
    </recommendedName>
</protein>
<feature type="domain" description="Dehydrogenase E1 component" evidence="7">
    <location>
        <begin position="72"/>
        <end position="369"/>
    </location>
</feature>
<comment type="catalytic activity">
    <reaction evidence="5">
        <text>N(6)-[(R)-lipoyl]-L-lysyl-[protein] + pyruvate + H(+) = N(6)-[(R)-S(8)-acetyldihydrolipoyl]-L-lysyl-[protein] + CO2</text>
        <dbReference type="Rhea" id="RHEA:19189"/>
        <dbReference type="Rhea" id="RHEA-COMP:10474"/>
        <dbReference type="Rhea" id="RHEA-COMP:10478"/>
        <dbReference type="ChEBI" id="CHEBI:15361"/>
        <dbReference type="ChEBI" id="CHEBI:15378"/>
        <dbReference type="ChEBI" id="CHEBI:16526"/>
        <dbReference type="ChEBI" id="CHEBI:83099"/>
        <dbReference type="ChEBI" id="CHEBI:83111"/>
        <dbReference type="EC" id="1.2.4.1"/>
    </reaction>
</comment>
<dbReference type="FunFam" id="3.40.50.970:FF:000013">
    <property type="entry name" value="Pyruvate dehydrogenase E1 component subunit alpha"/>
    <property type="match status" value="1"/>
</dbReference>
<evidence type="ECO:0000256" key="4">
    <source>
        <dbReference type="ARBA" id="ARBA00023317"/>
    </source>
</evidence>
<reference evidence="8" key="1">
    <citation type="submission" date="2022-11" db="EMBL/GenBank/DDBJ databases">
        <authorList>
            <person name="Morgan W.R."/>
            <person name="Tartar A."/>
        </authorList>
    </citation>
    <scope>NUCLEOTIDE SEQUENCE</scope>
    <source>
        <strain evidence="8">ARSEF 373</strain>
    </source>
</reference>
<keyword evidence="4 5" id="KW-0670">Pyruvate</keyword>
<dbReference type="Pfam" id="PF00676">
    <property type="entry name" value="E1_dh"/>
    <property type="match status" value="1"/>
</dbReference>
<evidence type="ECO:0000256" key="1">
    <source>
        <dbReference type="ARBA" id="ARBA00001964"/>
    </source>
</evidence>
<dbReference type="Proteomes" id="UP001146120">
    <property type="component" value="Unassembled WGS sequence"/>
</dbReference>
<dbReference type="Gene3D" id="3.40.50.970">
    <property type="match status" value="1"/>
</dbReference>
<dbReference type="InterPro" id="IPR001017">
    <property type="entry name" value="DH_E1"/>
</dbReference>
<reference evidence="8" key="2">
    <citation type="journal article" date="2023" name="Microbiol Resour">
        <title>Decontamination and Annotation of the Draft Genome Sequence of the Oomycete Lagenidium giganteum ARSEF 373.</title>
        <authorList>
            <person name="Morgan W.R."/>
            <person name="Tartar A."/>
        </authorList>
    </citation>
    <scope>NUCLEOTIDE SEQUENCE</scope>
    <source>
        <strain evidence="8">ARSEF 373</strain>
    </source>
</reference>
<dbReference type="SUPFAM" id="SSF52518">
    <property type="entry name" value="Thiamin diphosphate-binding fold (THDP-binding)"/>
    <property type="match status" value="1"/>
</dbReference>
<name>A0AAV2ZBC0_9STRA</name>
<evidence type="ECO:0000259" key="7">
    <source>
        <dbReference type="Pfam" id="PF00676"/>
    </source>
</evidence>
<dbReference type="GO" id="GO:0004739">
    <property type="term" value="F:pyruvate dehydrogenase (acetyl-transferring) activity"/>
    <property type="evidence" value="ECO:0007669"/>
    <property type="project" value="UniProtKB-UniRule"/>
</dbReference>
<keyword evidence="6" id="KW-0175">Coiled coil</keyword>
<evidence type="ECO:0000256" key="3">
    <source>
        <dbReference type="ARBA" id="ARBA00023052"/>
    </source>
</evidence>
<feature type="coiled-coil region" evidence="6">
    <location>
        <begin position="331"/>
        <end position="362"/>
    </location>
</feature>
<dbReference type="CDD" id="cd02000">
    <property type="entry name" value="TPP_E1_PDC_ADC_BCADC"/>
    <property type="match status" value="1"/>
</dbReference>
<dbReference type="InterPro" id="IPR050642">
    <property type="entry name" value="PDH_E1_Alpha_Subunit"/>
</dbReference>
<sequence length="407" mass="45543">MLFRRSTAALSRSLQAHTRSFSAASGDVKYEFAQPFKLHVDEYASNGTGLTEGPENHAYTNREELLSYYRLMYTMRRMEITCDNEYKARNIRGFCHLYDGQEAVATGVEAALDRKDSWITSYRNHCTMLARGGTVKSVLGELFGTAAGAIKGKGGSMHFYNKKENFYGGQGIVGAQVPVGAGLAFASKYNHNGEGLMPCAITMYGDGAANQGQIWEAANMAALWKLPLIFCIENNHYGMGTSTERSSSNNEYYTMGNKIPGIWCDGMDVLAVRECTKFLKKWCGEGNGPIYVEMSTYRYHGHSMSDPGVTYRNREEISQMRASRDPIESVKKRLLENNLATAEEIKEIEKEVRAEVVKATKEAKASGRPEEHVAFEDVYTDGKGNNEFQPFIRFPDYAKSLYNGKRQ</sequence>
<organism evidence="8 9">
    <name type="scientific">Lagenidium giganteum</name>
    <dbReference type="NCBI Taxonomy" id="4803"/>
    <lineage>
        <taxon>Eukaryota</taxon>
        <taxon>Sar</taxon>
        <taxon>Stramenopiles</taxon>
        <taxon>Oomycota</taxon>
        <taxon>Peronosporomycetes</taxon>
        <taxon>Pythiales</taxon>
        <taxon>Pythiaceae</taxon>
    </lineage>
</organism>
<dbReference type="NCBIfam" id="TIGR03182">
    <property type="entry name" value="PDH_E1_alph_y"/>
    <property type="match status" value="1"/>
</dbReference>
<dbReference type="AlphaFoldDB" id="A0AAV2ZBC0"/>
<dbReference type="PANTHER" id="PTHR11516">
    <property type="entry name" value="PYRUVATE DEHYDROGENASE E1 COMPONENT, ALPHA SUBUNIT BACTERIAL AND ORGANELLAR"/>
    <property type="match status" value="1"/>
</dbReference>
<dbReference type="PANTHER" id="PTHR11516:SF60">
    <property type="entry name" value="PYRUVATE DEHYDROGENASE E1 COMPONENT SUBUNIT ALPHA"/>
    <property type="match status" value="1"/>
</dbReference>
<gene>
    <name evidence="8" type="ORF">N0F65_010965</name>
</gene>
<keyword evidence="2 5" id="KW-0560">Oxidoreductase</keyword>
<comment type="caution">
    <text evidence="8">The sequence shown here is derived from an EMBL/GenBank/DDBJ whole genome shotgun (WGS) entry which is preliminary data.</text>
</comment>
<evidence type="ECO:0000256" key="6">
    <source>
        <dbReference type="SAM" id="Coils"/>
    </source>
</evidence>
<dbReference type="EMBL" id="DAKRPA010000030">
    <property type="protein sequence ID" value="DBA02493.1"/>
    <property type="molecule type" value="Genomic_DNA"/>
</dbReference>
<proteinExistence type="predicted"/>
<dbReference type="InterPro" id="IPR029061">
    <property type="entry name" value="THDP-binding"/>
</dbReference>
<dbReference type="EC" id="1.2.4.1" evidence="5"/>
<evidence type="ECO:0000256" key="5">
    <source>
        <dbReference type="RuleBase" id="RU361139"/>
    </source>
</evidence>
<dbReference type="InterPro" id="IPR017597">
    <property type="entry name" value="Pyrv_DH_E1_asu_subgrp-y"/>
</dbReference>
<comment type="cofactor">
    <cofactor evidence="1 5">
        <name>thiamine diphosphate</name>
        <dbReference type="ChEBI" id="CHEBI:58937"/>
    </cofactor>
</comment>
<dbReference type="GO" id="GO:0006086">
    <property type="term" value="P:pyruvate decarboxylation to acetyl-CoA"/>
    <property type="evidence" value="ECO:0007669"/>
    <property type="project" value="InterPro"/>
</dbReference>
<comment type="function">
    <text evidence="5">The pyruvate dehydrogenase complex catalyzes the overall conversion of pyruvate to acetyl-CoA and CO(2).</text>
</comment>
<keyword evidence="3 5" id="KW-0786">Thiamine pyrophosphate</keyword>
<accession>A0AAV2ZBC0</accession>